<dbReference type="PRINTS" id="PR00037">
    <property type="entry name" value="HTHLACR"/>
</dbReference>
<keyword evidence="2" id="KW-0238">DNA-binding</keyword>
<dbReference type="PROSITE" id="PS00894">
    <property type="entry name" value="HTH_DEOR_1"/>
    <property type="match status" value="1"/>
</dbReference>
<gene>
    <name evidence="5" type="ORF">ADK34_01020</name>
</gene>
<dbReference type="PANTHER" id="PTHR30146">
    <property type="entry name" value="LACI-RELATED TRANSCRIPTIONAL REPRESSOR"/>
    <property type="match status" value="1"/>
</dbReference>
<organism evidence="5 6">
    <name type="scientific">Streptomyces viridochromogenes</name>
    <dbReference type="NCBI Taxonomy" id="1938"/>
    <lineage>
        <taxon>Bacteria</taxon>
        <taxon>Bacillati</taxon>
        <taxon>Actinomycetota</taxon>
        <taxon>Actinomycetes</taxon>
        <taxon>Kitasatosporales</taxon>
        <taxon>Streptomycetaceae</taxon>
        <taxon>Streptomyces</taxon>
    </lineage>
</organism>
<keyword evidence="1" id="KW-0805">Transcription regulation</keyword>
<dbReference type="OrthoDB" id="3252280at2"/>
<dbReference type="SUPFAM" id="SSF53822">
    <property type="entry name" value="Periplasmic binding protein-like I"/>
    <property type="match status" value="1"/>
</dbReference>
<dbReference type="GO" id="GO:0000976">
    <property type="term" value="F:transcription cis-regulatory region binding"/>
    <property type="evidence" value="ECO:0007669"/>
    <property type="project" value="TreeGrafter"/>
</dbReference>
<proteinExistence type="predicted"/>
<dbReference type="InterPro" id="IPR036390">
    <property type="entry name" value="WH_DNA-bd_sf"/>
</dbReference>
<dbReference type="SMART" id="SM00420">
    <property type="entry name" value="HTH_DEOR"/>
    <property type="match status" value="1"/>
</dbReference>
<dbReference type="PATRIC" id="fig|1938.6.peg.215"/>
<dbReference type="InterPro" id="IPR001034">
    <property type="entry name" value="DeoR_HTH"/>
</dbReference>
<dbReference type="InterPro" id="IPR028082">
    <property type="entry name" value="Peripla_BP_I"/>
</dbReference>
<evidence type="ECO:0000256" key="2">
    <source>
        <dbReference type="ARBA" id="ARBA00023125"/>
    </source>
</evidence>
<evidence type="ECO:0000313" key="5">
    <source>
        <dbReference type="EMBL" id="KOG36836.1"/>
    </source>
</evidence>
<protein>
    <recommendedName>
        <fullName evidence="4">HTH deoR-type domain-containing protein</fullName>
    </recommendedName>
</protein>
<dbReference type="SUPFAM" id="SSF46785">
    <property type="entry name" value="Winged helix' DNA-binding domain"/>
    <property type="match status" value="1"/>
</dbReference>
<dbReference type="PROSITE" id="PS51000">
    <property type="entry name" value="HTH_DEOR_2"/>
    <property type="match status" value="1"/>
</dbReference>
<comment type="caution">
    <text evidence="5">The sequence shown here is derived from an EMBL/GenBank/DDBJ whole genome shotgun (WGS) entry which is preliminary data.</text>
</comment>
<dbReference type="InterPro" id="IPR036388">
    <property type="entry name" value="WH-like_DNA-bd_sf"/>
</dbReference>
<evidence type="ECO:0000313" key="6">
    <source>
        <dbReference type="Proteomes" id="UP000037023"/>
    </source>
</evidence>
<sequence length="376" mass="40156">MRESVEQRHRRILRVVRERESVRVSELAEALGVSVETARRDVAALADVGRLRRLHGTVSWPTAPLNARDARLARRGAPRPAGGLVLGMVVPVSDYYYRAVIQGARQAAADVGARLLVGITDYSAERDVQHIATLLAAGVDGLLLAPSWTVGGPTREEAARFAEPAVPAVLVERRIPLGVPGSHLDRVVSDHAGGAALAVRHLARLGHRRVALLARHTHTRPAVRSGYLSAVRALDLPDDDLSPPPSGPWGHPDDIARERLLALVEAGEVRAALVHTDIDALNLLQWLTAHGVRVPDDFALVCHNDETAALADVPLTSVSPATFAVGEAAVRLLVRRLEDPDAAHSAIEWLPRLVVRDSCGAGREPGGAEALSPPSG</sequence>
<dbReference type="GO" id="GO:0003700">
    <property type="term" value="F:DNA-binding transcription factor activity"/>
    <property type="evidence" value="ECO:0007669"/>
    <property type="project" value="InterPro"/>
</dbReference>
<dbReference type="InterPro" id="IPR018356">
    <property type="entry name" value="Tscrpt_reg_HTH_DeoR_CS"/>
</dbReference>
<keyword evidence="3" id="KW-0804">Transcription</keyword>
<dbReference type="EMBL" id="LGUP01000001">
    <property type="protein sequence ID" value="KOG36836.1"/>
    <property type="molecule type" value="Genomic_DNA"/>
</dbReference>
<dbReference type="Gene3D" id="1.10.10.10">
    <property type="entry name" value="Winged helix-like DNA-binding domain superfamily/Winged helix DNA-binding domain"/>
    <property type="match status" value="1"/>
</dbReference>
<dbReference type="CDD" id="cd06267">
    <property type="entry name" value="PBP1_LacI_sugar_binding-like"/>
    <property type="match status" value="1"/>
</dbReference>
<dbReference type="Pfam" id="PF13377">
    <property type="entry name" value="Peripla_BP_3"/>
    <property type="match status" value="1"/>
</dbReference>
<dbReference type="RefSeq" id="WP_063738235.1">
    <property type="nucleotide sequence ID" value="NZ_LGUP01000001.1"/>
</dbReference>
<dbReference type="AlphaFoldDB" id="A0A0L8LFL1"/>
<dbReference type="Proteomes" id="UP000037023">
    <property type="component" value="Unassembled WGS sequence"/>
</dbReference>
<feature type="domain" description="HTH deoR-type" evidence="4">
    <location>
        <begin position="5"/>
        <end position="60"/>
    </location>
</feature>
<evidence type="ECO:0000256" key="3">
    <source>
        <dbReference type="ARBA" id="ARBA00023163"/>
    </source>
</evidence>
<dbReference type="Gene3D" id="3.40.50.2300">
    <property type="match status" value="2"/>
</dbReference>
<name>A0A0L8LFL1_STRVR</name>
<dbReference type="Pfam" id="PF08220">
    <property type="entry name" value="HTH_DeoR"/>
    <property type="match status" value="1"/>
</dbReference>
<dbReference type="InterPro" id="IPR046335">
    <property type="entry name" value="LacI/GalR-like_sensor"/>
</dbReference>
<evidence type="ECO:0000259" key="4">
    <source>
        <dbReference type="PROSITE" id="PS51000"/>
    </source>
</evidence>
<reference evidence="5 6" key="1">
    <citation type="submission" date="2015-06" db="EMBL/GenBank/DDBJ databases">
        <authorList>
            <person name="Hoefler B.C."/>
            <person name="Straight P.D."/>
        </authorList>
    </citation>
    <scope>NUCLEOTIDE SEQUENCE [LARGE SCALE GENOMIC DNA]</scope>
    <source>
        <strain evidence="5 6">NRRL 3427</strain>
    </source>
</reference>
<dbReference type="PANTHER" id="PTHR30146:SF155">
    <property type="entry name" value="ALANINE RACEMASE"/>
    <property type="match status" value="1"/>
</dbReference>
<accession>A0A0L8LFL1</accession>
<evidence type="ECO:0000256" key="1">
    <source>
        <dbReference type="ARBA" id="ARBA00023015"/>
    </source>
</evidence>